<comment type="similarity">
    <text evidence="10">Belongs to the methyl-accepting chemotaxis (MCP) protein family.</text>
</comment>
<evidence type="ECO:0000256" key="11">
    <source>
        <dbReference type="PROSITE-ProRule" id="PRU00284"/>
    </source>
</evidence>
<keyword evidence="6 12" id="KW-0812">Transmembrane</keyword>
<dbReference type="GO" id="GO:0005886">
    <property type="term" value="C:plasma membrane"/>
    <property type="evidence" value="ECO:0007669"/>
    <property type="project" value="UniProtKB-SubCell"/>
</dbReference>
<evidence type="ECO:0000259" key="13">
    <source>
        <dbReference type="PROSITE" id="PS50111"/>
    </source>
</evidence>
<dbReference type="SUPFAM" id="SSF58104">
    <property type="entry name" value="Methyl-accepting chemotaxis protein (MCP) signaling domain"/>
    <property type="match status" value="1"/>
</dbReference>
<dbReference type="RefSeq" id="WP_099643307.1">
    <property type="nucleotide sequence ID" value="NZ_JAQPZX010000054.1"/>
</dbReference>
<dbReference type="CDD" id="cd11386">
    <property type="entry name" value="MCP_signal"/>
    <property type="match status" value="1"/>
</dbReference>
<evidence type="ECO:0000256" key="4">
    <source>
        <dbReference type="ARBA" id="ARBA00022500"/>
    </source>
</evidence>
<evidence type="ECO:0000313" key="17">
    <source>
        <dbReference type="Proteomes" id="UP000228621"/>
    </source>
</evidence>
<dbReference type="InterPro" id="IPR013655">
    <property type="entry name" value="PAS_fold_3"/>
</dbReference>
<evidence type="ECO:0000259" key="15">
    <source>
        <dbReference type="PROSITE" id="PS50192"/>
    </source>
</evidence>
<keyword evidence="5" id="KW-0997">Cell inner membrane</keyword>
<evidence type="ECO:0000256" key="12">
    <source>
        <dbReference type="SAM" id="Phobius"/>
    </source>
</evidence>
<dbReference type="InterPro" id="IPR004089">
    <property type="entry name" value="MCPsignal_dom"/>
</dbReference>
<protein>
    <submittedName>
        <fullName evidence="16">Chemotaxis protein</fullName>
    </submittedName>
</protein>
<keyword evidence="9 11" id="KW-0807">Transducer</keyword>
<proteinExistence type="inferred from homology"/>
<dbReference type="NCBIfam" id="TIGR00229">
    <property type="entry name" value="sensory_box"/>
    <property type="match status" value="1"/>
</dbReference>
<dbReference type="GO" id="GO:0007165">
    <property type="term" value="P:signal transduction"/>
    <property type="evidence" value="ECO:0007669"/>
    <property type="project" value="UniProtKB-KW"/>
</dbReference>
<dbReference type="Gene3D" id="1.10.287.950">
    <property type="entry name" value="Methyl-accepting chemotaxis protein"/>
    <property type="match status" value="1"/>
</dbReference>
<evidence type="ECO:0000256" key="5">
    <source>
        <dbReference type="ARBA" id="ARBA00022519"/>
    </source>
</evidence>
<reference evidence="17" key="1">
    <citation type="journal article" date="2019" name="Genome Announc.">
        <title>Draft Genome Sequence of Pseudoalteromonas piscicida Strain 36Y ROTHPW, an Hypersaline Seawater Isolate from the South Coast of Sonora, Mexico.</title>
        <authorList>
            <person name="Sanchez-Diaz R."/>
            <person name="Molina-Garza Z.J."/>
            <person name="Cruz-Suarez L.E."/>
            <person name="Selvin J."/>
            <person name="Kiran G.S."/>
            <person name="Ibarra-Gamez J.C."/>
            <person name="Gomez-Gil B."/>
            <person name="Galaviz-Silva L."/>
        </authorList>
    </citation>
    <scope>NUCLEOTIDE SEQUENCE [LARGE SCALE GENOMIC DNA]</scope>
    <source>
        <strain evidence="17">36Y_RITHPW</strain>
    </source>
</reference>
<evidence type="ECO:0000313" key="16">
    <source>
        <dbReference type="EMBL" id="PCK30415.1"/>
    </source>
</evidence>
<evidence type="ECO:0000259" key="14">
    <source>
        <dbReference type="PROSITE" id="PS50112"/>
    </source>
</evidence>
<keyword evidence="2" id="KW-1003">Cell membrane</keyword>
<dbReference type="Pfam" id="PF00015">
    <property type="entry name" value="MCPsignal"/>
    <property type="match status" value="1"/>
</dbReference>
<dbReference type="PANTHER" id="PTHR32089">
    <property type="entry name" value="METHYL-ACCEPTING CHEMOTAXIS PROTEIN MCPB"/>
    <property type="match status" value="1"/>
</dbReference>
<dbReference type="OrthoDB" id="5675566at2"/>
<dbReference type="FunFam" id="3.30.450.20:FF:000046">
    <property type="entry name" value="Aerotaxis sensor receptor"/>
    <property type="match status" value="1"/>
</dbReference>
<dbReference type="SMART" id="SM00283">
    <property type="entry name" value="MA"/>
    <property type="match status" value="1"/>
</dbReference>
<evidence type="ECO:0000256" key="10">
    <source>
        <dbReference type="ARBA" id="ARBA00029447"/>
    </source>
</evidence>
<dbReference type="InterPro" id="IPR000014">
    <property type="entry name" value="PAS"/>
</dbReference>
<dbReference type="CDD" id="cd00130">
    <property type="entry name" value="PAS"/>
    <property type="match status" value="1"/>
</dbReference>
<dbReference type="InterPro" id="IPR000727">
    <property type="entry name" value="T_SNARE_dom"/>
</dbReference>
<comment type="caution">
    <text evidence="16">The sequence shown here is derived from an EMBL/GenBank/DDBJ whole genome shotgun (WGS) entry which is preliminary data.</text>
</comment>
<dbReference type="PROSITE" id="PS50111">
    <property type="entry name" value="CHEMOTAXIS_TRANSDUC_2"/>
    <property type="match status" value="1"/>
</dbReference>
<accession>A0A2A5JLV6</accession>
<dbReference type="SUPFAM" id="SSF55785">
    <property type="entry name" value="PYP-like sensor domain (PAS domain)"/>
    <property type="match status" value="1"/>
</dbReference>
<keyword evidence="7 12" id="KW-1133">Transmembrane helix</keyword>
<dbReference type="PROSITE" id="PS50192">
    <property type="entry name" value="T_SNARE"/>
    <property type="match status" value="1"/>
</dbReference>
<feature type="domain" description="PAS" evidence="14">
    <location>
        <begin position="21"/>
        <end position="60"/>
    </location>
</feature>
<keyword evidence="3" id="KW-0488">Methylation</keyword>
<dbReference type="Gene3D" id="3.30.450.20">
    <property type="entry name" value="PAS domain"/>
    <property type="match status" value="1"/>
</dbReference>
<feature type="domain" description="T-SNARE coiled-coil homology" evidence="15">
    <location>
        <begin position="431"/>
        <end position="493"/>
    </location>
</feature>
<feature type="transmembrane region" description="Helical" evidence="12">
    <location>
        <begin position="148"/>
        <end position="165"/>
    </location>
</feature>
<gene>
    <name evidence="16" type="ORF">CEX98_17475</name>
</gene>
<evidence type="ECO:0000256" key="2">
    <source>
        <dbReference type="ARBA" id="ARBA00022475"/>
    </source>
</evidence>
<evidence type="ECO:0000256" key="9">
    <source>
        <dbReference type="ARBA" id="ARBA00023224"/>
    </source>
</evidence>
<dbReference type="FunFam" id="1.10.287.950:FF:000001">
    <property type="entry name" value="Methyl-accepting chemotaxis sensory transducer"/>
    <property type="match status" value="1"/>
</dbReference>
<dbReference type="Pfam" id="PF08447">
    <property type="entry name" value="PAS_3"/>
    <property type="match status" value="1"/>
</dbReference>
<dbReference type="PROSITE" id="PS50112">
    <property type="entry name" value="PAS"/>
    <property type="match status" value="1"/>
</dbReference>
<keyword evidence="17" id="KW-1185">Reference proteome</keyword>
<sequence>MRTNHPITQREKTFSRDVKLISVTDLKGNIVDCNQAFIDVSGFSRDELLGQPHNIVRHPDMPPVAFKTMWQQLKTGKPWMGIVKNRCKNGDHYWVDAYVTPITENGKIVGYESVRSCPDRATVERANQLYTSVNANKGNGFSLPKLRVIWPVFNIISSLLLWYFVSESAGFFWLMANMLAYSAYATWRDKEQLKRLESELAHSFCDEISEQVYSTWEGTMASIQVRLKSERAHLDTILTRVEHAAQNVSRGAHTASNEAQATYADLQKQQTETELVATAMNEMTTTINDVSNSVQLSAKDAQNSLDLTSQTEQIANKTKIAFGDLSNTIADIRNSVEGVSKQTDKIAAAAQIIEQIAEQTNLLALNAAIEAARAGEQGRGFAVVADEVRHLAQRTQESTKEIHAIIEELTTSTQASVSIAQQGQEESLHGIEQLNESTDMLQQITQAVIQISDMSMQIATSVEQQAAVSDDINQQVVNIAQLANNSLDSADKVHQESKDLESTAKEMHELIVRFKRN</sequence>
<evidence type="ECO:0000256" key="3">
    <source>
        <dbReference type="ARBA" id="ARBA00022481"/>
    </source>
</evidence>
<dbReference type="SMART" id="SM00091">
    <property type="entry name" value="PAS"/>
    <property type="match status" value="1"/>
</dbReference>
<comment type="subcellular location">
    <subcellularLocation>
        <location evidence="1">Cell inner membrane</location>
        <topology evidence="1">Multi-pass membrane protein</topology>
    </subcellularLocation>
</comment>
<dbReference type="InterPro" id="IPR035965">
    <property type="entry name" value="PAS-like_dom_sf"/>
</dbReference>
<evidence type="ECO:0000256" key="8">
    <source>
        <dbReference type="ARBA" id="ARBA00023136"/>
    </source>
</evidence>
<keyword evidence="4" id="KW-0145">Chemotaxis</keyword>
<evidence type="ECO:0000256" key="6">
    <source>
        <dbReference type="ARBA" id="ARBA00022692"/>
    </source>
</evidence>
<dbReference type="Proteomes" id="UP000228621">
    <property type="component" value="Unassembled WGS sequence"/>
</dbReference>
<dbReference type="PANTHER" id="PTHR32089:SF74">
    <property type="entry name" value="METHYL-ACCEPTING CHEMOTAXIS PROTEIN AER"/>
    <property type="match status" value="1"/>
</dbReference>
<dbReference type="AlphaFoldDB" id="A0A2A5JLV6"/>
<dbReference type="EMBL" id="NKHF01000084">
    <property type="protein sequence ID" value="PCK30415.1"/>
    <property type="molecule type" value="Genomic_DNA"/>
</dbReference>
<evidence type="ECO:0000256" key="1">
    <source>
        <dbReference type="ARBA" id="ARBA00004429"/>
    </source>
</evidence>
<evidence type="ECO:0000256" key="7">
    <source>
        <dbReference type="ARBA" id="ARBA00022989"/>
    </source>
</evidence>
<name>A0A2A5JLV6_PSEO7</name>
<dbReference type="GO" id="GO:0052131">
    <property type="term" value="P:positive aerotaxis"/>
    <property type="evidence" value="ECO:0007669"/>
    <property type="project" value="UniProtKB-ARBA"/>
</dbReference>
<keyword evidence="8 12" id="KW-0472">Membrane</keyword>
<organism evidence="16 17">
    <name type="scientific">Pseudoalteromonas piscicida</name>
    <dbReference type="NCBI Taxonomy" id="43662"/>
    <lineage>
        <taxon>Bacteria</taxon>
        <taxon>Pseudomonadati</taxon>
        <taxon>Pseudomonadota</taxon>
        <taxon>Gammaproteobacteria</taxon>
        <taxon>Alteromonadales</taxon>
        <taxon>Pseudoalteromonadaceae</taxon>
        <taxon>Pseudoalteromonas</taxon>
    </lineage>
</organism>
<feature type="domain" description="Methyl-accepting transducer" evidence="13">
    <location>
        <begin position="244"/>
        <end position="480"/>
    </location>
</feature>